<name>A0A9X3RFL5_9CORY</name>
<dbReference type="RefSeq" id="WP_193393353.1">
    <property type="nucleotide sequence ID" value="NZ_JAKMUT010000001.1"/>
</dbReference>
<protein>
    <recommendedName>
        <fullName evidence="4">Antitoxin</fullName>
    </recommendedName>
</protein>
<feature type="region of interest" description="Disordered" evidence="1">
    <location>
        <begin position="1"/>
        <end position="52"/>
    </location>
</feature>
<dbReference type="AlphaFoldDB" id="A0A9X3RFL5"/>
<evidence type="ECO:0000313" key="2">
    <source>
        <dbReference type="EMBL" id="MCZ9288607.1"/>
    </source>
</evidence>
<sequence>MDLNKAKDLAGEHRDKIQDGADKAIDSKLDGDKADKAKDGLNKGMDKVLGDK</sequence>
<comment type="caution">
    <text evidence="2">The sequence shown here is derived from an EMBL/GenBank/DDBJ whole genome shotgun (WGS) entry which is preliminary data.</text>
</comment>
<accession>A0A9X3RFL5</accession>
<reference evidence="2" key="1">
    <citation type="submission" date="2022-02" db="EMBL/GenBank/DDBJ databases">
        <title>Corynebacterium sp. from urogenital microbiome.</title>
        <authorList>
            <person name="Cappelli E.A."/>
            <person name="Ribeiro T.G."/>
            <person name="Peixe L."/>
        </authorList>
    </citation>
    <scope>NUCLEOTIDE SEQUENCE</scope>
    <source>
        <strain evidence="2">C8Ua_174</strain>
    </source>
</reference>
<dbReference type="Proteomes" id="UP001146469">
    <property type="component" value="Unassembled WGS sequence"/>
</dbReference>
<evidence type="ECO:0008006" key="4">
    <source>
        <dbReference type="Google" id="ProtNLM"/>
    </source>
</evidence>
<evidence type="ECO:0000256" key="1">
    <source>
        <dbReference type="SAM" id="MobiDB-lite"/>
    </source>
</evidence>
<proteinExistence type="predicted"/>
<evidence type="ECO:0000313" key="3">
    <source>
        <dbReference type="Proteomes" id="UP001146469"/>
    </source>
</evidence>
<organism evidence="2 3">
    <name type="scientific">Corynebacterium evansiae</name>
    <dbReference type="NCBI Taxonomy" id="2913499"/>
    <lineage>
        <taxon>Bacteria</taxon>
        <taxon>Bacillati</taxon>
        <taxon>Actinomycetota</taxon>
        <taxon>Actinomycetes</taxon>
        <taxon>Mycobacteriales</taxon>
        <taxon>Corynebacteriaceae</taxon>
        <taxon>Corynebacterium</taxon>
    </lineage>
</organism>
<gene>
    <name evidence="2" type="ORF">L8V00_00035</name>
</gene>
<keyword evidence="3" id="KW-1185">Reference proteome</keyword>
<dbReference type="EMBL" id="JAKMUT010000001">
    <property type="protein sequence ID" value="MCZ9288607.1"/>
    <property type="molecule type" value="Genomic_DNA"/>
</dbReference>